<evidence type="ECO:0000256" key="7">
    <source>
        <dbReference type="ARBA" id="ARBA00023224"/>
    </source>
</evidence>
<dbReference type="InterPro" id="IPR001849">
    <property type="entry name" value="PH_domain"/>
</dbReference>
<dbReference type="PROSITE" id="PS50004">
    <property type="entry name" value="C2"/>
    <property type="match status" value="1"/>
</dbReference>
<dbReference type="InterPro" id="IPR011993">
    <property type="entry name" value="PH-like_dom_sf"/>
</dbReference>
<evidence type="ECO:0000256" key="4">
    <source>
        <dbReference type="ARBA" id="ARBA00022837"/>
    </source>
</evidence>
<dbReference type="SMART" id="SM00148">
    <property type="entry name" value="PLCXc"/>
    <property type="match status" value="1"/>
</dbReference>
<keyword evidence="7" id="KW-0807">Transducer</keyword>
<dbReference type="PROSITE" id="PS50222">
    <property type="entry name" value="EF_HAND_2"/>
    <property type="match status" value="2"/>
</dbReference>
<reference evidence="15" key="2">
    <citation type="submission" date="2025-09" db="UniProtKB">
        <authorList>
            <consortium name="Ensembl"/>
        </authorList>
    </citation>
    <scope>IDENTIFICATION</scope>
</reference>
<dbReference type="Pfam" id="PF00168">
    <property type="entry name" value="C2"/>
    <property type="match status" value="1"/>
</dbReference>
<dbReference type="GO" id="GO:0004435">
    <property type="term" value="F:phosphatidylinositol-4,5-bisphosphate phospholipase C activity"/>
    <property type="evidence" value="ECO:0007669"/>
    <property type="project" value="UniProtKB-EC"/>
</dbReference>
<dbReference type="Ensembl" id="ENSOKIT00005096523.1">
    <property type="protein sequence ID" value="ENSOKIP00005090310.1"/>
    <property type="gene ID" value="ENSOKIG00005037759.1"/>
</dbReference>
<feature type="region of interest" description="Disordered" evidence="10">
    <location>
        <begin position="522"/>
        <end position="573"/>
    </location>
</feature>
<evidence type="ECO:0000256" key="6">
    <source>
        <dbReference type="ARBA" id="ARBA00023098"/>
    </source>
</evidence>
<feature type="compositionally biased region" description="Acidic residues" evidence="10">
    <location>
        <begin position="472"/>
        <end position="492"/>
    </location>
</feature>
<dbReference type="Gene3D" id="2.30.29.30">
    <property type="entry name" value="Pleckstrin-homology domain (PH domain)/Phosphotyrosine-binding domain (PTB)"/>
    <property type="match status" value="1"/>
</dbReference>
<reference evidence="15" key="1">
    <citation type="submission" date="2025-08" db="UniProtKB">
        <authorList>
            <consortium name="Ensembl"/>
        </authorList>
    </citation>
    <scope>IDENTIFICATION</scope>
</reference>
<dbReference type="SMART" id="SM00149">
    <property type="entry name" value="PLCYc"/>
    <property type="match status" value="1"/>
</dbReference>
<dbReference type="PRINTS" id="PR00390">
    <property type="entry name" value="PHPHLIPASEC"/>
</dbReference>
<comment type="cofactor">
    <cofactor evidence="1">
        <name>Ca(2+)</name>
        <dbReference type="ChEBI" id="CHEBI:29108"/>
    </cofactor>
</comment>
<dbReference type="InterPro" id="IPR011992">
    <property type="entry name" value="EF-hand-dom_pair"/>
</dbReference>
<evidence type="ECO:0000256" key="5">
    <source>
        <dbReference type="ARBA" id="ARBA00022963"/>
    </source>
</evidence>
<dbReference type="CDD" id="cd00275">
    <property type="entry name" value="C2_PLC_like"/>
    <property type="match status" value="1"/>
</dbReference>
<proteinExistence type="predicted"/>
<protein>
    <recommendedName>
        <fullName evidence="2 9">Phosphoinositide phospholipase C</fullName>
        <ecNumber evidence="2 9">3.1.4.11</ecNumber>
    </recommendedName>
</protein>
<keyword evidence="9" id="KW-0378">Hydrolase</keyword>
<feature type="region of interest" description="Disordered" evidence="10">
    <location>
        <begin position="467"/>
        <end position="509"/>
    </location>
</feature>
<evidence type="ECO:0000259" key="11">
    <source>
        <dbReference type="PROSITE" id="PS50003"/>
    </source>
</evidence>
<keyword evidence="3" id="KW-0479">Metal-binding</keyword>
<organism evidence="15 16">
    <name type="scientific">Oncorhynchus kisutch</name>
    <name type="common">Coho salmon</name>
    <name type="synonym">Salmo kisutch</name>
    <dbReference type="NCBI Taxonomy" id="8019"/>
    <lineage>
        <taxon>Eukaryota</taxon>
        <taxon>Metazoa</taxon>
        <taxon>Chordata</taxon>
        <taxon>Craniata</taxon>
        <taxon>Vertebrata</taxon>
        <taxon>Euteleostomi</taxon>
        <taxon>Actinopterygii</taxon>
        <taxon>Neopterygii</taxon>
        <taxon>Teleostei</taxon>
        <taxon>Protacanthopterygii</taxon>
        <taxon>Salmoniformes</taxon>
        <taxon>Salmonidae</taxon>
        <taxon>Salmoninae</taxon>
        <taxon>Oncorhynchus</taxon>
    </lineage>
</organism>
<feature type="domain" description="PI-PLC Y-box" evidence="13">
    <location>
        <begin position="624"/>
        <end position="738"/>
    </location>
</feature>
<feature type="domain" description="C2" evidence="12">
    <location>
        <begin position="738"/>
        <end position="868"/>
    </location>
</feature>
<keyword evidence="6 9" id="KW-0443">Lipid metabolism</keyword>
<dbReference type="SMART" id="SM00233">
    <property type="entry name" value="PH"/>
    <property type="match status" value="1"/>
</dbReference>
<dbReference type="GO" id="GO:0048015">
    <property type="term" value="P:phosphatidylinositol-mediated signaling"/>
    <property type="evidence" value="ECO:0007669"/>
    <property type="project" value="TreeGrafter"/>
</dbReference>
<dbReference type="SMART" id="SM00239">
    <property type="entry name" value="C2"/>
    <property type="match status" value="1"/>
</dbReference>
<dbReference type="PROSITE" id="PS50007">
    <property type="entry name" value="PIPLC_X_DOMAIN"/>
    <property type="match status" value="1"/>
</dbReference>
<dbReference type="GO" id="GO:0016042">
    <property type="term" value="P:lipid catabolic process"/>
    <property type="evidence" value="ECO:0007669"/>
    <property type="project" value="UniProtKB-KW"/>
</dbReference>
<dbReference type="SMART" id="SM00054">
    <property type="entry name" value="EFh"/>
    <property type="match status" value="2"/>
</dbReference>
<dbReference type="InterPro" id="IPR035892">
    <property type="entry name" value="C2_domain_sf"/>
</dbReference>
<dbReference type="Pfam" id="PF16457">
    <property type="entry name" value="PH_12"/>
    <property type="match status" value="1"/>
</dbReference>
<evidence type="ECO:0000256" key="8">
    <source>
        <dbReference type="ARBA" id="ARBA00023674"/>
    </source>
</evidence>
<dbReference type="GO" id="GO:0005886">
    <property type="term" value="C:plasma membrane"/>
    <property type="evidence" value="ECO:0007669"/>
    <property type="project" value="UniProtKB-SubCell"/>
</dbReference>
<evidence type="ECO:0000256" key="3">
    <source>
        <dbReference type="ARBA" id="ARBA00022723"/>
    </source>
</evidence>
<dbReference type="Gene3D" id="2.60.40.150">
    <property type="entry name" value="C2 domain"/>
    <property type="match status" value="1"/>
</dbReference>
<dbReference type="SUPFAM" id="SSF47473">
    <property type="entry name" value="EF-hand"/>
    <property type="match status" value="1"/>
</dbReference>
<dbReference type="Pfam" id="PF09279">
    <property type="entry name" value="EF-hand_like"/>
    <property type="match status" value="1"/>
</dbReference>
<dbReference type="EC" id="3.1.4.11" evidence="2 9"/>
<evidence type="ECO:0000259" key="14">
    <source>
        <dbReference type="PROSITE" id="PS50222"/>
    </source>
</evidence>
<dbReference type="Proteomes" id="UP000694557">
    <property type="component" value="Unassembled WGS sequence"/>
</dbReference>
<dbReference type="InterPro" id="IPR002048">
    <property type="entry name" value="EF_hand_dom"/>
</dbReference>
<sequence>MALPSPPLSSLPSLSLSMQTGTQMVKLRGGSKGLVRYFYLDQHKSCIRWRPSRKNEKAKISIDSIREVCEGKQSEIFQRYSEGSFDPNCCFSLYYGERLESLDLVSSTGEEARTWITGLKYLVAGISDEDSLAKRQRTRDQYPYRVPVSVFVLTCVLSILNTCLIGTWLKQTFAEADKNGDGSLSISEVLQLLHKLNVNLPRQKVKQMFKEADTDDNQGTLDFEEFCSFYKMMSTRRDLYLLMLTYSNHKDHLDSIDLTRFLEVEQKMTKVTKDHCLEIVNKFEPCSENQKQGVLGIDGFTSYMRSPAGDIFNPEHYEVTQDMSQPLCNYFIASSHNTYLMGDQLMSQSRVDMYAWVLQAGCRCVEVDCWDGQDGEPIVHHGYTLTSKILFKDVIETINKYAFLKNDYPVILSIENHCSVPQQKKMAQYLVEVMGDKLDLSAVKADEQGHLPSPDTLKGKILVKGKKLPPNIDEDNEEGDVTDEDSADEMEDDCKLMNGDTSMTRKQVENVAKKKLDNLLKESKIRDREDPDSFTIATLSPTGKPTDQSGKGDDDADTGDEANPSTNKRLGRSFMGSFSKRKVGFICHPTSSSSLSPLLSTFPGHLSRVMFSRKKKTMKLSRALSDLVKYTKSVGVSDIETQAASSSWQVSSLSETKAHQIMQQKAAAFIHFNQRQLSRIYPSSYRVDSSNFNPQPFWNSGCHLVALNYQSEGRVLQLNRAKFNSNGNCGYILKPACMCEGVFNPMMEDPLPGQMKKQLVLKIISGQQLPKPKDSMLGDRGEIIDPFVEVEIIGLPVDCCKEQTRVVDDNGFNPMWEETLVFTLHMPELVLVRFLVWDHDPIGQDFIGQRTIAFNSMIPGFRHVYLEGMEEASIFVHVSVHDITGKVASGIKGLFHRNPKQASLDSHVAAQLSRKHPFGAHLLRRTASEPTKGEPKVKKGFPEIAIDTKDYSSEGASTNGHHSTNGAFNPDEGKGKGSPRFLRYPMSEPLKRVNRLRCHDPLNEKQGVFARMALNSSGRMGVSSNCINCVISSKESPEMERKFKDEEKWGERPEKAACCPTLSRQIQPDLRWQCVPPPNYGSACGPTKAPRATITSADCDSLSLSDRCSSCESLCSLELAPMLPPREVLDSRRRAVGTLQREMNLLFAQKMDELRSKSPMFFAGKVEQPLQCPL</sequence>
<feature type="region of interest" description="Disordered" evidence="10">
    <location>
        <begin position="951"/>
        <end position="980"/>
    </location>
</feature>
<dbReference type="PROSITE" id="PS00018">
    <property type="entry name" value="EF_HAND_1"/>
    <property type="match status" value="1"/>
</dbReference>
<evidence type="ECO:0000256" key="1">
    <source>
        <dbReference type="ARBA" id="ARBA00001913"/>
    </source>
</evidence>
<evidence type="ECO:0000259" key="12">
    <source>
        <dbReference type="PROSITE" id="PS50004"/>
    </source>
</evidence>
<dbReference type="InterPro" id="IPR001711">
    <property type="entry name" value="PLipase_C_Pinositol-sp_Y"/>
</dbReference>
<dbReference type="GO" id="GO:0005737">
    <property type="term" value="C:cytoplasm"/>
    <property type="evidence" value="ECO:0007669"/>
    <property type="project" value="UniProtKB-SubCell"/>
</dbReference>
<dbReference type="InterPro" id="IPR017946">
    <property type="entry name" value="PLC-like_Pdiesterase_TIM-brl"/>
</dbReference>
<dbReference type="Gene3D" id="1.10.238.10">
    <property type="entry name" value="EF-hand"/>
    <property type="match status" value="2"/>
</dbReference>
<dbReference type="PROSITE" id="PS50008">
    <property type="entry name" value="PIPLC_Y_DOMAIN"/>
    <property type="match status" value="1"/>
</dbReference>
<dbReference type="GO" id="GO:0005509">
    <property type="term" value="F:calcium ion binding"/>
    <property type="evidence" value="ECO:0007669"/>
    <property type="project" value="InterPro"/>
</dbReference>
<dbReference type="PANTHER" id="PTHR10336:SF166">
    <property type="entry name" value="1-PHOSPHATIDYLINOSITOL 4,5-BISPHOSPHATE PHOSPHODIESTERASE ETA-2"/>
    <property type="match status" value="1"/>
</dbReference>
<feature type="domain" description="EF-hand" evidence="14">
    <location>
        <begin position="169"/>
        <end position="199"/>
    </location>
</feature>
<dbReference type="SUPFAM" id="SSF51695">
    <property type="entry name" value="PLC-like phosphodiesterases"/>
    <property type="match status" value="1"/>
</dbReference>
<feature type="domain" description="EF-hand" evidence="14">
    <location>
        <begin position="200"/>
        <end position="236"/>
    </location>
</feature>
<evidence type="ECO:0000313" key="16">
    <source>
        <dbReference type="Proteomes" id="UP000694557"/>
    </source>
</evidence>
<dbReference type="CDD" id="cd13364">
    <property type="entry name" value="PH_PLC_eta"/>
    <property type="match status" value="1"/>
</dbReference>
<evidence type="ECO:0000259" key="13">
    <source>
        <dbReference type="PROSITE" id="PS50008"/>
    </source>
</evidence>
<comment type="catalytic activity">
    <reaction evidence="8">
        <text>a 1,2-diacyl-sn-glycero-3-phospho-(1D-myo-inositol-4,5-bisphosphate) + H2O = 1D-myo-inositol 1,4,5-trisphosphate + a 1,2-diacyl-sn-glycerol + H(+)</text>
        <dbReference type="Rhea" id="RHEA:33179"/>
        <dbReference type="ChEBI" id="CHEBI:15377"/>
        <dbReference type="ChEBI" id="CHEBI:15378"/>
        <dbReference type="ChEBI" id="CHEBI:17815"/>
        <dbReference type="ChEBI" id="CHEBI:58456"/>
        <dbReference type="ChEBI" id="CHEBI:203600"/>
        <dbReference type="EC" id="3.1.4.11"/>
    </reaction>
    <physiologicalReaction direction="left-to-right" evidence="8">
        <dbReference type="Rhea" id="RHEA:33180"/>
    </physiologicalReaction>
</comment>
<evidence type="ECO:0000256" key="9">
    <source>
        <dbReference type="RuleBase" id="RU361133"/>
    </source>
</evidence>
<dbReference type="Pfam" id="PF00388">
    <property type="entry name" value="PI-PLC-X"/>
    <property type="match status" value="1"/>
</dbReference>
<dbReference type="InterPro" id="IPR018247">
    <property type="entry name" value="EF_Hand_1_Ca_BS"/>
</dbReference>
<dbReference type="GO" id="GO:0051209">
    <property type="term" value="P:release of sequestered calcium ion into cytosol"/>
    <property type="evidence" value="ECO:0007669"/>
    <property type="project" value="TreeGrafter"/>
</dbReference>
<name>A0A8C7JSV8_ONCKI</name>
<evidence type="ECO:0000256" key="10">
    <source>
        <dbReference type="SAM" id="MobiDB-lite"/>
    </source>
</evidence>
<keyword evidence="4" id="KW-0106">Calcium</keyword>
<evidence type="ECO:0000313" key="15">
    <source>
        <dbReference type="Ensembl" id="ENSOKIP00005090310.1"/>
    </source>
</evidence>
<gene>
    <name evidence="15" type="primary">PLCH2</name>
    <name evidence="15" type="synonym">plch2</name>
</gene>
<dbReference type="GeneTree" id="ENSGT00940000158374"/>
<dbReference type="Pfam" id="PF00387">
    <property type="entry name" value="PI-PLC-Y"/>
    <property type="match status" value="1"/>
</dbReference>
<dbReference type="InterPro" id="IPR000008">
    <property type="entry name" value="C2_dom"/>
</dbReference>
<dbReference type="GO" id="GO:0046488">
    <property type="term" value="P:phosphatidylinositol metabolic process"/>
    <property type="evidence" value="ECO:0007669"/>
    <property type="project" value="TreeGrafter"/>
</dbReference>
<accession>A0A8C7JSV8</accession>
<dbReference type="SUPFAM" id="SSF49562">
    <property type="entry name" value="C2 domain (Calcium/lipid-binding domain, CaLB)"/>
    <property type="match status" value="1"/>
</dbReference>
<dbReference type="AlphaFoldDB" id="A0A8C7JSV8"/>
<feature type="domain" description="PH" evidence="11">
    <location>
        <begin position="36"/>
        <end position="124"/>
    </location>
</feature>
<feature type="compositionally biased region" description="Polar residues" evidence="10">
    <location>
        <begin position="954"/>
        <end position="967"/>
    </location>
</feature>
<keyword evidence="16" id="KW-1185">Reference proteome</keyword>
<feature type="compositionally biased region" description="Polar residues" evidence="10">
    <location>
        <begin position="535"/>
        <end position="549"/>
    </location>
</feature>
<feature type="compositionally biased region" description="Basic and acidic residues" evidence="10">
    <location>
        <begin position="522"/>
        <end position="531"/>
    </location>
</feature>
<dbReference type="InterPro" id="IPR015359">
    <property type="entry name" value="PLC_EF-hand-like"/>
</dbReference>
<dbReference type="Gene3D" id="3.20.20.190">
    <property type="entry name" value="Phosphatidylinositol (PI) phosphodiesterase"/>
    <property type="match status" value="1"/>
</dbReference>
<dbReference type="PANTHER" id="PTHR10336">
    <property type="entry name" value="PHOSPHOINOSITIDE-SPECIFIC PHOSPHOLIPASE C FAMILY PROTEIN"/>
    <property type="match status" value="1"/>
</dbReference>
<dbReference type="SUPFAM" id="SSF50729">
    <property type="entry name" value="PH domain-like"/>
    <property type="match status" value="1"/>
</dbReference>
<keyword evidence="5 9" id="KW-0442">Lipid degradation</keyword>
<dbReference type="InterPro" id="IPR001192">
    <property type="entry name" value="PI-PLC_fam"/>
</dbReference>
<dbReference type="PROSITE" id="PS50003">
    <property type="entry name" value="PH_DOMAIN"/>
    <property type="match status" value="1"/>
</dbReference>
<dbReference type="InterPro" id="IPR000909">
    <property type="entry name" value="PLipase_C_PInositol-sp_X_dom"/>
</dbReference>
<evidence type="ECO:0000256" key="2">
    <source>
        <dbReference type="ARBA" id="ARBA00012368"/>
    </source>
</evidence>